<dbReference type="AlphaFoldDB" id="A0A2A9N760"/>
<evidence type="ECO:0000313" key="1">
    <source>
        <dbReference type="EMBL" id="PFH46145.1"/>
    </source>
</evidence>
<dbReference type="PANTHER" id="PTHR38846:SF1">
    <property type="entry name" value="C3H1-TYPE DOMAIN-CONTAINING PROTEIN"/>
    <property type="match status" value="1"/>
</dbReference>
<accession>A0A2A9N760</accession>
<dbReference type="Proteomes" id="UP000242287">
    <property type="component" value="Unassembled WGS sequence"/>
</dbReference>
<name>A0A2A9N760_9AGAR</name>
<dbReference type="STRING" id="703135.A0A2A9N760"/>
<dbReference type="OrthoDB" id="6105938at2759"/>
<dbReference type="EMBL" id="KZ302229">
    <property type="protein sequence ID" value="PFH46145.1"/>
    <property type="molecule type" value="Genomic_DNA"/>
</dbReference>
<reference evidence="1 2" key="1">
    <citation type="submission" date="2014-02" db="EMBL/GenBank/DDBJ databases">
        <title>Transposable element dynamics among asymbiotic and ectomycorrhizal Amanita fungi.</title>
        <authorList>
            <consortium name="DOE Joint Genome Institute"/>
            <person name="Hess J."/>
            <person name="Skrede I."/>
            <person name="Wolfe B."/>
            <person name="LaButti K."/>
            <person name="Ohm R.A."/>
            <person name="Grigoriev I.V."/>
            <person name="Pringle A."/>
        </authorList>
    </citation>
    <scope>NUCLEOTIDE SEQUENCE [LARGE SCALE GENOMIC DNA]</scope>
    <source>
        <strain evidence="1 2">SKay4041</strain>
    </source>
</reference>
<dbReference type="PANTHER" id="PTHR38846">
    <property type="entry name" value="C3H1-TYPE DOMAIN-CONTAINING PROTEIN"/>
    <property type="match status" value="1"/>
</dbReference>
<evidence type="ECO:0000313" key="2">
    <source>
        <dbReference type="Proteomes" id="UP000242287"/>
    </source>
</evidence>
<protein>
    <submittedName>
        <fullName evidence="1">Uncharacterized protein</fullName>
    </submittedName>
</protein>
<sequence>LTAFFVQYNSPTFTYNPNAPPTTEFARLVRHSQWGTDPHPPTYYEAHERFSRAMGLTFRDFYGSDIHDINAWQALCLALGVVDPVPDTLRECKRIVKSTHVNLVDLIETRRTGELVRIFESQAALRNYTRRHKKIFPKESAKESGVLKYLLRRIF</sequence>
<gene>
    <name evidence="1" type="ORF">AMATHDRAFT_156161</name>
</gene>
<feature type="non-terminal residue" evidence="1">
    <location>
        <position position="1"/>
    </location>
</feature>
<organism evidence="1 2">
    <name type="scientific">Amanita thiersii Skay4041</name>
    <dbReference type="NCBI Taxonomy" id="703135"/>
    <lineage>
        <taxon>Eukaryota</taxon>
        <taxon>Fungi</taxon>
        <taxon>Dikarya</taxon>
        <taxon>Basidiomycota</taxon>
        <taxon>Agaricomycotina</taxon>
        <taxon>Agaricomycetes</taxon>
        <taxon>Agaricomycetidae</taxon>
        <taxon>Agaricales</taxon>
        <taxon>Pluteineae</taxon>
        <taxon>Amanitaceae</taxon>
        <taxon>Amanita</taxon>
    </lineage>
</organism>
<keyword evidence="2" id="KW-1185">Reference proteome</keyword>
<proteinExistence type="predicted"/>